<evidence type="ECO:0000313" key="3">
    <source>
        <dbReference type="Proteomes" id="UP000024635"/>
    </source>
</evidence>
<keyword evidence="3" id="KW-1185">Reference proteome</keyword>
<organism evidence="2 3">
    <name type="scientific">Ancylostoma ceylanicum</name>
    <dbReference type="NCBI Taxonomy" id="53326"/>
    <lineage>
        <taxon>Eukaryota</taxon>
        <taxon>Metazoa</taxon>
        <taxon>Ecdysozoa</taxon>
        <taxon>Nematoda</taxon>
        <taxon>Chromadorea</taxon>
        <taxon>Rhabditida</taxon>
        <taxon>Rhabditina</taxon>
        <taxon>Rhabditomorpha</taxon>
        <taxon>Strongyloidea</taxon>
        <taxon>Ancylostomatidae</taxon>
        <taxon>Ancylostomatinae</taxon>
        <taxon>Ancylostoma</taxon>
    </lineage>
</organism>
<dbReference type="Proteomes" id="UP000024635">
    <property type="component" value="Unassembled WGS sequence"/>
</dbReference>
<keyword evidence="1" id="KW-0472">Membrane</keyword>
<evidence type="ECO:0000256" key="1">
    <source>
        <dbReference type="SAM" id="Phobius"/>
    </source>
</evidence>
<dbReference type="AlphaFoldDB" id="A0A016UB92"/>
<feature type="transmembrane region" description="Helical" evidence="1">
    <location>
        <begin position="109"/>
        <end position="128"/>
    </location>
</feature>
<evidence type="ECO:0000313" key="2">
    <source>
        <dbReference type="EMBL" id="EYC12554.1"/>
    </source>
</evidence>
<dbReference type="EMBL" id="JARK01001382">
    <property type="protein sequence ID" value="EYC12554.1"/>
    <property type="molecule type" value="Genomic_DNA"/>
</dbReference>
<reference evidence="3" key="1">
    <citation type="journal article" date="2015" name="Nat. Genet.">
        <title>The genome and transcriptome of the zoonotic hookworm Ancylostoma ceylanicum identify infection-specific gene families.</title>
        <authorList>
            <person name="Schwarz E.M."/>
            <person name="Hu Y."/>
            <person name="Antoshechkin I."/>
            <person name="Miller M.M."/>
            <person name="Sternberg P.W."/>
            <person name="Aroian R.V."/>
        </authorList>
    </citation>
    <scope>NUCLEOTIDE SEQUENCE</scope>
    <source>
        <strain evidence="3">HY135</strain>
    </source>
</reference>
<comment type="caution">
    <text evidence="2">The sequence shown here is derived from an EMBL/GenBank/DDBJ whole genome shotgun (WGS) entry which is preliminary data.</text>
</comment>
<accession>A0A016UB92</accession>
<dbReference type="OrthoDB" id="5867416at2759"/>
<protein>
    <submittedName>
        <fullName evidence="2">Uncharacterized protein</fullName>
    </submittedName>
</protein>
<gene>
    <name evidence="2" type="primary">Acey_s0046.g1299</name>
    <name evidence="2" type="ORF">Y032_0046g1299</name>
</gene>
<proteinExistence type="predicted"/>
<keyword evidence="1" id="KW-1133">Transmembrane helix</keyword>
<sequence>MSCDESYYKYLIETYENGEKINAGEANFTCTENTVTISFKKNGSAILNAGGTRLVLNANRSSYFAIFANHMEHCPVFISLIDIKFGIWSRYRRMNVEPKLELKQRREEITVFYDIMGAFAVIIFYYLFMNEFFLPLYFHFVMPLPVQKLARMQQRTLKKPPVPALGECLNNGCLCTLKDFVEGDILCQNQKFLRGSIFKHYWVRQSFS</sequence>
<keyword evidence="1" id="KW-0812">Transmembrane</keyword>
<name>A0A016UB92_9BILA</name>